<dbReference type="GO" id="GO:0006355">
    <property type="term" value="P:regulation of DNA-templated transcription"/>
    <property type="evidence" value="ECO:0007669"/>
    <property type="project" value="InterPro"/>
</dbReference>
<protein>
    <recommendedName>
        <fullName evidence="4 14">General transcription and DNA repair factor IIH subunit TFB4</fullName>
        <shortName evidence="14">TFIIH subunit TFB4</shortName>
    </recommendedName>
    <alternativeName>
        <fullName evidence="13 14">RNA polymerase II transcription factor B subunit 4</fullName>
    </alternativeName>
</protein>
<name>A0A6P8B1B0_PYRGI</name>
<evidence type="ECO:0000256" key="7">
    <source>
        <dbReference type="ARBA" id="ARBA00022771"/>
    </source>
</evidence>
<organism evidence="16 17">
    <name type="scientific">Pyricularia grisea</name>
    <name type="common">Crabgrass-specific blast fungus</name>
    <name type="synonym">Magnaporthe grisea</name>
    <dbReference type="NCBI Taxonomy" id="148305"/>
    <lineage>
        <taxon>Eukaryota</taxon>
        <taxon>Fungi</taxon>
        <taxon>Dikarya</taxon>
        <taxon>Ascomycota</taxon>
        <taxon>Pezizomycotina</taxon>
        <taxon>Sordariomycetes</taxon>
        <taxon>Sordariomycetidae</taxon>
        <taxon>Magnaporthales</taxon>
        <taxon>Pyriculariaceae</taxon>
        <taxon>Pyricularia</taxon>
    </lineage>
</organism>
<dbReference type="InterPro" id="IPR036465">
    <property type="entry name" value="vWFA_dom_sf"/>
</dbReference>
<reference evidence="17" key="3">
    <citation type="submission" date="2025-08" db="UniProtKB">
        <authorList>
            <consortium name="RefSeq"/>
        </authorList>
    </citation>
    <scope>IDENTIFICATION</scope>
    <source>
        <strain evidence="17">NI907</strain>
    </source>
</reference>
<reference evidence="17" key="2">
    <citation type="submission" date="2019-10" db="EMBL/GenBank/DDBJ databases">
        <authorList>
            <consortium name="NCBI Genome Project"/>
        </authorList>
    </citation>
    <scope>NUCLEOTIDE SEQUENCE</scope>
    <source>
        <strain evidence="17">NI907</strain>
    </source>
</reference>
<keyword evidence="10 14" id="KW-0804">Transcription</keyword>
<dbReference type="GO" id="GO:0008270">
    <property type="term" value="F:zinc ion binding"/>
    <property type="evidence" value="ECO:0007669"/>
    <property type="project" value="UniProtKB-KW"/>
</dbReference>
<keyword evidence="6 14" id="KW-0227">DNA damage</keyword>
<keyword evidence="11 14" id="KW-0234">DNA repair</keyword>
<evidence type="ECO:0000256" key="12">
    <source>
        <dbReference type="ARBA" id="ARBA00023242"/>
    </source>
</evidence>
<evidence type="ECO:0000256" key="15">
    <source>
        <dbReference type="SAM" id="MobiDB-lite"/>
    </source>
</evidence>
<dbReference type="Pfam" id="PF03850">
    <property type="entry name" value="Tfb4"/>
    <property type="match status" value="1"/>
</dbReference>
<gene>
    <name evidence="17" type="ORF">PgNI_07060</name>
</gene>
<dbReference type="GO" id="GO:0005675">
    <property type="term" value="C:transcription factor TFIIH holo complex"/>
    <property type="evidence" value="ECO:0007669"/>
    <property type="project" value="UniProtKB-UniRule"/>
</dbReference>
<evidence type="ECO:0000313" key="16">
    <source>
        <dbReference type="Proteomes" id="UP000515153"/>
    </source>
</evidence>
<evidence type="ECO:0000256" key="10">
    <source>
        <dbReference type="ARBA" id="ARBA00023163"/>
    </source>
</evidence>
<dbReference type="Gene3D" id="3.40.50.410">
    <property type="entry name" value="von Willebrand factor, type A domain"/>
    <property type="match status" value="1"/>
</dbReference>
<keyword evidence="16" id="KW-1185">Reference proteome</keyword>
<evidence type="ECO:0000256" key="11">
    <source>
        <dbReference type="ARBA" id="ARBA00023204"/>
    </source>
</evidence>
<proteinExistence type="inferred from homology"/>
<dbReference type="InterPro" id="IPR004600">
    <property type="entry name" value="TFIIH_Tfb4/GTF2H3"/>
</dbReference>
<evidence type="ECO:0000256" key="4">
    <source>
        <dbReference type="ARBA" id="ARBA00021280"/>
    </source>
</evidence>
<evidence type="ECO:0000256" key="6">
    <source>
        <dbReference type="ARBA" id="ARBA00022763"/>
    </source>
</evidence>
<comment type="subcellular location">
    <subcellularLocation>
        <location evidence="2 14">Nucleus</location>
    </subcellularLocation>
</comment>
<dbReference type="PANTHER" id="PTHR12831">
    <property type="entry name" value="TRANSCRIPTION INITIATION FACTOR IIH TFIIH , POLYPEPTIDE 3-RELATED"/>
    <property type="match status" value="1"/>
</dbReference>
<reference evidence="17" key="1">
    <citation type="journal article" date="2019" name="Mol. Biol. Evol.">
        <title>Blast fungal genomes show frequent chromosomal changes, gene gains and losses, and effector gene turnover.</title>
        <authorList>
            <person name="Gomez Luciano L.B."/>
            <person name="Jason Tsai I."/>
            <person name="Chuma I."/>
            <person name="Tosa Y."/>
            <person name="Chen Y.H."/>
            <person name="Li J.Y."/>
            <person name="Li M.Y."/>
            <person name="Jade Lu M.Y."/>
            <person name="Nakayashiki H."/>
            <person name="Li W.H."/>
        </authorList>
    </citation>
    <scope>NUCLEOTIDE SEQUENCE</scope>
    <source>
        <strain evidence="17">NI907</strain>
    </source>
</reference>
<dbReference type="RefSeq" id="XP_030980940.1">
    <property type="nucleotide sequence ID" value="XM_031127077.1"/>
</dbReference>
<evidence type="ECO:0000256" key="9">
    <source>
        <dbReference type="ARBA" id="ARBA00023015"/>
    </source>
</evidence>
<keyword evidence="7 14" id="KW-0863">Zinc-finger</keyword>
<keyword evidence="5 14" id="KW-0479">Metal-binding</keyword>
<dbReference type="GO" id="GO:0006289">
    <property type="term" value="P:nucleotide-excision repair"/>
    <property type="evidence" value="ECO:0007669"/>
    <property type="project" value="UniProtKB-UniRule"/>
</dbReference>
<evidence type="ECO:0000256" key="8">
    <source>
        <dbReference type="ARBA" id="ARBA00022833"/>
    </source>
</evidence>
<comment type="similarity">
    <text evidence="3 14">Belongs to the TFB4 family.</text>
</comment>
<sequence length="379" mass="39234">MNAVDASDHYEIHSGEDTPSLLVVVIDTNPRAWALLRDVLPISKAIANILVFINAHLALSSSHSVAVIAAHTHRAVWLYPSPPKPPTHDARDVEMTDADAGKDKKPTTSSANKLPQFAQIESTLLSSLHDLIQNTTKAELASTTTTLISGGLSLALAHINKTKELAMATGIDATRAEPAAPGVSASTAGAGVSGGGGSAARTVLHSRILTVSVSDSSADQYIPTMNAVFAASSAGVPLDVLALRGAAPFLQQGAFITGGTYMAAKEPRGILAYLMTGFASTSGVGSQGLLVSPGSESVDFRAACFCHRRAVDTGYVCSVCLSIFCEVPPGAECLTCGSKLALGAYGHKPAVVPRVRKKKKRKVGVNGDSREGTGTPRPT</sequence>
<evidence type="ECO:0000256" key="1">
    <source>
        <dbReference type="ARBA" id="ARBA00002817"/>
    </source>
</evidence>
<evidence type="ECO:0000256" key="13">
    <source>
        <dbReference type="ARBA" id="ARBA00033341"/>
    </source>
</evidence>
<keyword evidence="8 14" id="KW-0862">Zinc</keyword>
<dbReference type="GeneID" id="41961986"/>
<dbReference type="AlphaFoldDB" id="A0A6P8B1B0"/>
<evidence type="ECO:0000256" key="5">
    <source>
        <dbReference type="ARBA" id="ARBA00022723"/>
    </source>
</evidence>
<evidence type="ECO:0000256" key="14">
    <source>
        <dbReference type="RuleBase" id="RU368090"/>
    </source>
</evidence>
<dbReference type="PANTHER" id="PTHR12831:SF0">
    <property type="entry name" value="GENERAL TRANSCRIPTION FACTOR IIH SUBUNIT 3"/>
    <property type="match status" value="1"/>
</dbReference>
<evidence type="ECO:0000313" key="17">
    <source>
        <dbReference type="RefSeq" id="XP_030980940.1"/>
    </source>
</evidence>
<keyword evidence="9 14" id="KW-0805">Transcription regulation</keyword>
<dbReference type="GO" id="GO:0000439">
    <property type="term" value="C:transcription factor TFIIH core complex"/>
    <property type="evidence" value="ECO:0007669"/>
    <property type="project" value="UniProtKB-UniRule"/>
</dbReference>
<keyword evidence="12 14" id="KW-0539">Nucleus</keyword>
<dbReference type="Proteomes" id="UP000515153">
    <property type="component" value="Unplaced"/>
</dbReference>
<evidence type="ECO:0000256" key="3">
    <source>
        <dbReference type="ARBA" id="ARBA00005273"/>
    </source>
</evidence>
<feature type="region of interest" description="Disordered" evidence="15">
    <location>
        <begin position="355"/>
        <end position="379"/>
    </location>
</feature>
<dbReference type="OrthoDB" id="17307at2759"/>
<accession>A0A6P8B1B0</accession>
<dbReference type="KEGG" id="pgri:PgNI_07060"/>
<evidence type="ECO:0000256" key="2">
    <source>
        <dbReference type="ARBA" id="ARBA00004123"/>
    </source>
</evidence>
<comment type="function">
    <text evidence="1 14">Component of the general transcription and DNA repair factor IIH (TFIIH) core complex, which is involved in general and transcription-coupled nucleotide excision repair (NER) of damaged DNA and, when complexed to TFIIK, in RNA transcription by RNA polymerase II. In NER, TFIIH acts by opening DNA around the lesion to allow the excision of the damaged oligonucleotide and its replacement by a new DNA fragment. In transcription, TFIIH has an essential role in transcription initiation. When the pre-initiation complex (PIC) has been established, TFIIH is required for promoter opening and promoter escape. Phosphorylation of the C-terminal tail (CTD) of the largest subunit of RNA polymerase II by the kinase module TFIIK controls the initiation of transcription.</text>
</comment>
<comment type="subunit">
    <text evidence="14">Component of the 7-subunit TFIIH core complex composed of XPB/SSL2, XPD/RAD3, SSL1, TFB1, TFB2, TFB4 and TFB5, which is active in NER. The core complex associates with the 3-subunit CTD-kinase module TFIIK composed of CCL1, KIN28 and TFB3 to form the 10-subunit holoenzyme (holo-TFIIH) active in transcription.</text>
</comment>